<dbReference type="GO" id="GO:0043235">
    <property type="term" value="C:receptor complex"/>
    <property type="evidence" value="ECO:0007669"/>
    <property type="project" value="TreeGrafter"/>
</dbReference>
<dbReference type="SUPFAM" id="SSF47986">
    <property type="entry name" value="DEATH domain"/>
    <property type="match status" value="1"/>
</dbReference>
<dbReference type="RefSeq" id="XP_040021740.1">
    <property type="nucleotide sequence ID" value="XM_040165806.1"/>
</dbReference>
<dbReference type="KEGG" id="gat:120810850"/>
<evidence type="ECO:0000256" key="4">
    <source>
        <dbReference type="ARBA" id="ARBA00023157"/>
    </source>
</evidence>
<dbReference type="CDD" id="cd08313">
    <property type="entry name" value="Death_TNFR1"/>
    <property type="match status" value="1"/>
</dbReference>
<dbReference type="GO" id="GO:0043120">
    <property type="term" value="F:tumor necrosis factor binding"/>
    <property type="evidence" value="ECO:0007669"/>
    <property type="project" value="TreeGrafter"/>
</dbReference>
<protein>
    <submittedName>
        <fullName evidence="11">Tumor necrosis factor receptor superfamily, member 1a</fullName>
    </submittedName>
</protein>
<dbReference type="Gene3D" id="2.10.50.10">
    <property type="entry name" value="Tumor Necrosis Factor Receptor, subunit A, domain 2"/>
    <property type="match status" value="3"/>
</dbReference>
<dbReference type="InterPro" id="IPR052493">
    <property type="entry name" value="TNFRSF1A"/>
</dbReference>
<accession>A0AAQ4RBU2</accession>
<dbReference type="SUPFAM" id="SSF57586">
    <property type="entry name" value="TNF receptor-like"/>
    <property type="match status" value="2"/>
</dbReference>
<sequence length="396" mass="44046">MMAADGLAGRLTKKNLAGTILLLLMCMSIPTLTLSEPPEELCPHGDYETDKGICCNKCSRGQKLLEDCNAKGQRSKCVTCPDKEYTDQENYSPNCNRCGTCKVSKNEVTVSACQKTQNTVCRCKDGYYKKAIDSEAYECLRCTSCGEKEKEKRTCTPEKNTECECIENYYRAKGKCTPCMNCTAECRHHCSTSLPVTTKASTNDQYLNKIIAVFAFIAPVSVMVVVLVTYVATKRFTKKKLLKRSNLPSDGSPDPCEQVLVHSEEPSDNMGVTAVPQSPVGEQEPSNLPDCIPLEIKTPDLIYTVLDLVPVLQVKQLVRSLGVKDAEIEQAEMDHRSCREAHYQMLRVWAERGSHAGAGGRGGMMHWHLLQELLDEVRKMHLGHAAEELETKYGIQ</sequence>
<keyword evidence="12" id="KW-1185">Reference proteome</keyword>
<comment type="caution">
    <text evidence="6">Lacks conserved residue(s) required for the propagation of feature annotation.</text>
</comment>
<dbReference type="PANTHER" id="PTHR46861:SF1">
    <property type="entry name" value="TUMOR NECROSIS FACTOR RECEPTOR SUPERFAMILY MEMBER 1A"/>
    <property type="match status" value="1"/>
</dbReference>
<feature type="disulfide bond" evidence="6">
    <location>
        <begin position="145"/>
        <end position="163"/>
    </location>
</feature>
<dbReference type="Gene3D" id="1.10.533.10">
    <property type="entry name" value="Death Domain, Fas"/>
    <property type="match status" value="1"/>
</dbReference>
<name>A0AAQ4RBU2_GASAC</name>
<feature type="disulfide bond" evidence="6">
    <location>
        <begin position="142"/>
        <end position="155"/>
    </location>
</feature>
<evidence type="ECO:0000256" key="3">
    <source>
        <dbReference type="ARBA" id="ARBA00022737"/>
    </source>
</evidence>
<keyword evidence="7" id="KW-0472">Membrane</keyword>
<dbReference type="Pfam" id="PF00531">
    <property type="entry name" value="Death"/>
    <property type="match status" value="1"/>
</dbReference>
<dbReference type="GeneTree" id="ENSGT00940000159540"/>
<keyword evidence="5" id="KW-0325">Glycoprotein</keyword>
<dbReference type="PROSITE" id="PS00652">
    <property type="entry name" value="TNFR_NGFR_1"/>
    <property type="match status" value="1"/>
</dbReference>
<keyword evidence="2 8" id="KW-0732">Signal</keyword>
<keyword evidence="7" id="KW-0812">Transmembrane</keyword>
<dbReference type="SMART" id="SM00208">
    <property type="entry name" value="TNFR"/>
    <property type="match status" value="3"/>
</dbReference>
<dbReference type="InterPro" id="IPR001368">
    <property type="entry name" value="TNFR/NGFR_Cys_rich_reg"/>
</dbReference>
<feature type="chain" id="PRO_5042967426" evidence="8">
    <location>
        <begin position="36"/>
        <end position="396"/>
    </location>
</feature>
<keyword evidence="4 6" id="KW-1015">Disulfide bond</keyword>
<evidence type="ECO:0000256" key="5">
    <source>
        <dbReference type="ARBA" id="ARBA00023180"/>
    </source>
</evidence>
<dbReference type="PROSITE" id="PS50017">
    <property type="entry name" value="DEATH_DOMAIN"/>
    <property type="match status" value="1"/>
</dbReference>
<keyword evidence="7" id="KW-1133">Transmembrane helix</keyword>
<feature type="transmembrane region" description="Helical" evidence="7">
    <location>
        <begin position="210"/>
        <end position="233"/>
    </location>
</feature>
<dbReference type="Pfam" id="PF00020">
    <property type="entry name" value="TNFR_c6"/>
    <property type="match status" value="2"/>
</dbReference>
<feature type="repeat" description="TNFR-Cys" evidence="6">
    <location>
        <begin position="122"/>
        <end position="163"/>
    </location>
</feature>
<dbReference type="GO" id="GO:0006915">
    <property type="term" value="P:apoptotic process"/>
    <property type="evidence" value="ECO:0007669"/>
    <property type="project" value="UniProtKB-KW"/>
</dbReference>
<feature type="domain" description="TNFR-Cys" evidence="10">
    <location>
        <begin position="122"/>
        <end position="163"/>
    </location>
</feature>
<keyword evidence="3" id="KW-0677">Repeat</keyword>
<dbReference type="GO" id="GO:0045121">
    <property type="term" value="C:membrane raft"/>
    <property type="evidence" value="ECO:0007669"/>
    <property type="project" value="TreeGrafter"/>
</dbReference>
<evidence type="ECO:0000259" key="10">
    <source>
        <dbReference type="PROSITE" id="PS50050"/>
    </source>
</evidence>
<evidence type="ECO:0000256" key="1">
    <source>
        <dbReference type="ARBA" id="ARBA00022703"/>
    </source>
</evidence>
<dbReference type="GO" id="GO:0006954">
    <property type="term" value="P:inflammatory response"/>
    <property type="evidence" value="ECO:0007669"/>
    <property type="project" value="TreeGrafter"/>
</dbReference>
<dbReference type="RefSeq" id="XP_040021741.1">
    <property type="nucleotide sequence ID" value="XM_040165807.1"/>
</dbReference>
<dbReference type="InterPro" id="IPR000488">
    <property type="entry name" value="Death_dom"/>
</dbReference>
<feature type="domain" description="TNFR-Cys" evidence="10">
    <location>
        <begin position="79"/>
        <end position="121"/>
    </location>
</feature>
<dbReference type="InterPro" id="IPR033994">
    <property type="entry name" value="TNFRSF1A_death"/>
</dbReference>
<evidence type="ECO:0000256" key="2">
    <source>
        <dbReference type="ARBA" id="ARBA00022729"/>
    </source>
</evidence>
<reference evidence="11" key="2">
    <citation type="submission" date="2025-08" db="UniProtKB">
        <authorList>
            <consortium name="Ensembl"/>
        </authorList>
    </citation>
    <scope>IDENTIFICATION</scope>
</reference>
<feature type="repeat" description="TNFR-Cys" evidence="6">
    <location>
        <begin position="79"/>
        <end position="121"/>
    </location>
</feature>
<dbReference type="SMART" id="SM00005">
    <property type="entry name" value="DEATH"/>
    <property type="match status" value="1"/>
</dbReference>
<dbReference type="GeneID" id="120810850"/>
<feature type="disulfide bond" evidence="6">
    <location>
        <begin position="80"/>
        <end position="95"/>
    </location>
</feature>
<dbReference type="PANTHER" id="PTHR46861">
    <property type="entry name" value="TUMOR NECROSIS FACTOR RECEPTOR SUPERFAMILY MEMBER 1A"/>
    <property type="match status" value="1"/>
</dbReference>
<dbReference type="AlphaFoldDB" id="A0AAQ4RBU2"/>
<dbReference type="PROSITE" id="PS50050">
    <property type="entry name" value="TNFR_NGFR_2"/>
    <property type="match status" value="2"/>
</dbReference>
<dbReference type="Proteomes" id="UP000007635">
    <property type="component" value="Chromosome XX"/>
</dbReference>
<keyword evidence="1" id="KW-0053">Apoptosis</keyword>
<evidence type="ECO:0000313" key="11">
    <source>
        <dbReference type="Ensembl" id="ENSGACP00000061089.1"/>
    </source>
</evidence>
<dbReference type="GO" id="GO:0005031">
    <property type="term" value="F:tumor necrosis factor receptor activity"/>
    <property type="evidence" value="ECO:0007669"/>
    <property type="project" value="TreeGrafter"/>
</dbReference>
<evidence type="ECO:0000259" key="9">
    <source>
        <dbReference type="PROSITE" id="PS50017"/>
    </source>
</evidence>
<proteinExistence type="predicted"/>
<evidence type="ECO:0000256" key="8">
    <source>
        <dbReference type="SAM" id="SignalP"/>
    </source>
</evidence>
<evidence type="ECO:0000313" key="12">
    <source>
        <dbReference type="Proteomes" id="UP000007635"/>
    </source>
</evidence>
<feature type="domain" description="Death" evidence="9">
    <location>
        <begin position="299"/>
        <end position="393"/>
    </location>
</feature>
<organism evidence="11 12">
    <name type="scientific">Gasterosteus aculeatus aculeatus</name>
    <name type="common">three-spined stickleback</name>
    <dbReference type="NCBI Taxonomy" id="481459"/>
    <lineage>
        <taxon>Eukaryota</taxon>
        <taxon>Metazoa</taxon>
        <taxon>Chordata</taxon>
        <taxon>Craniata</taxon>
        <taxon>Vertebrata</taxon>
        <taxon>Euteleostomi</taxon>
        <taxon>Actinopterygii</taxon>
        <taxon>Neopterygii</taxon>
        <taxon>Teleostei</taxon>
        <taxon>Neoteleostei</taxon>
        <taxon>Acanthomorphata</taxon>
        <taxon>Eupercaria</taxon>
        <taxon>Perciformes</taxon>
        <taxon>Cottioidei</taxon>
        <taxon>Gasterosteales</taxon>
        <taxon>Gasterosteidae</taxon>
        <taxon>Gasterosteus</taxon>
    </lineage>
</organism>
<dbReference type="InterPro" id="IPR011029">
    <property type="entry name" value="DEATH-like_dom_sf"/>
</dbReference>
<evidence type="ECO:0000256" key="6">
    <source>
        <dbReference type="PROSITE-ProRule" id="PRU00206"/>
    </source>
</evidence>
<dbReference type="CTD" id="7132"/>
<reference evidence="11 12" key="1">
    <citation type="journal article" date="2021" name="G3 (Bethesda)">
        <title>Improved contiguity of the threespine stickleback genome using long-read sequencing.</title>
        <authorList>
            <person name="Nath S."/>
            <person name="Shaw D.E."/>
            <person name="White M.A."/>
        </authorList>
    </citation>
    <scope>NUCLEOTIDE SEQUENCE [LARGE SCALE GENOMIC DNA]</scope>
    <source>
        <strain evidence="11 12">Lake Benthic</strain>
    </source>
</reference>
<reference evidence="11" key="3">
    <citation type="submission" date="2025-09" db="UniProtKB">
        <authorList>
            <consortium name="Ensembl"/>
        </authorList>
    </citation>
    <scope>IDENTIFICATION</scope>
</reference>
<dbReference type="Ensembl" id="ENSGACT00000087941.1">
    <property type="protein sequence ID" value="ENSGACP00000061089.1"/>
    <property type="gene ID" value="ENSGACG00000010200.2"/>
</dbReference>
<evidence type="ECO:0000256" key="7">
    <source>
        <dbReference type="SAM" id="Phobius"/>
    </source>
</evidence>
<feature type="signal peptide" evidence="8">
    <location>
        <begin position="1"/>
        <end position="35"/>
    </location>
</feature>